<reference evidence="2" key="1">
    <citation type="submission" date="2021-01" db="EMBL/GenBank/DDBJ databases">
        <authorList>
            <person name="Corre E."/>
            <person name="Pelletier E."/>
            <person name="Niang G."/>
            <person name="Scheremetjew M."/>
            <person name="Finn R."/>
            <person name="Kale V."/>
            <person name="Holt S."/>
            <person name="Cochrane G."/>
            <person name="Meng A."/>
            <person name="Brown T."/>
            <person name="Cohen L."/>
        </authorList>
    </citation>
    <scope>NUCLEOTIDE SEQUENCE</scope>
    <source>
        <strain evidence="2">CCCM811</strain>
    </source>
</reference>
<name>A0A7S3Z0K1_9EUKA</name>
<feature type="region of interest" description="Disordered" evidence="1">
    <location>
        <begin position="109"/>
        <end position="130"/>
    </location>
</feature>
<proteinExistence type="predicted"/>
<organism evidence="2">
    <name type="scientific">Lotharella globosa</name>
    <dbReference type="NCBI Taxonomy" id="91324"/>
    <lineage>
        <taxon>Eukaryota</taxon>
        <taxon>Sar</taxon>
        <taxon>Rhizaria</taxon>
        <taxon>Cercozoa</taxon>
        <taxon>Chlorarachniophyceae</taxon>
        <taxon>Lotharella</taxon>
    </lineage>
</organism>
<sequence>MNIRYFTNFQPHRSYSFCLPSLQGLGTMQREVDDRLKTLVEENKVPSHDEGGLRLIRNSIIMDKCIMNAYASPKQSDKMFHRRRKIHHIEALRDYKSPVHRLDQKSHIHRLGGPRGTRSMPGMDAISTST</sequence>
<evidence type="ECO:0000313" key="2">
    <source>
        <dbReference type="EMBL" id="CAE0667996.1"/>
    </source>
</evidence>
<protein>
    <submittedName>
        <fullName evidence="2">Uncharacterized protein</fullName>
    </submittedName>
</protein>
<accession>A0A7S3Z0K1</accession>
<gene>
    <name evidence="2" type="ORF">LGLO00237_LOCUS19619</name>
</gene>
<dbReference type="EMBL" id="HBIV01027413">
    <property type="protein sequence ID" value="CAE0667996.1"/>
    <property type="molecule type" value="Transcribed_RNA"/>
</dbReference>
<evidence type="ECO:0000256" key="1">
    <source>
        <dbReference type="SAM" id="MobiDB-lite"/>
    </source>
</evidence>
<dbReference type="AlphaFoldDB" id="A0A7S3Z0K1"/>